<feature type="transmembrane region" description="Helical" evidence="1">
    <location>
        <begin position="65"/>
        <end position="87"/>
    </location>
</feature>
<evidence type="ECO:0000313" key="3">
    <source>
        <dbReference type="EMBL" id="VCT83124.1"/>
    </source>
</evidence>
<accession>A0A650M598</accession>
<evidence type="ECO:0000256" key="1">
    <source>
        <dbReference type="SAM" id="Phobius"/>
    </source>
</evidence>
<evidence type="ECO:0008006" key="5">
    <source>
        <dbReference type="Google" id="ProtNLM"/>
    </source>
</evidence>
<proteinExistence type="predicted"/>
<dbReference type="EMBL" id="UWJD01000001">
    <property type="protein sequence ID" value="VCT83124.1"/>
    <property type="molecule type" value="Genomic_DNA"/>
</dbReference>
<keyword evidence="1" id="KW-0472">Membrane</keyword>
<reference evidence="2" key="2">
    <citation type="submission" date="2021-10" db="EMBL/GenBank/DDBJ databases">
        <authorList>
            <person name="Mesa V."/>
        </authorList>
    </citation>
    <scope>NUCLEOTIDE SEQUENCE</scope>
    <source>
        <strain evidence="2">CC3_PB</strain>
    </source>
</reference>
<dbReference type="AlphaFoldDB" id="A0A650M598"/>
<keyword evidence="1" id="KW-1133">Transmembrane helix</keyword>
<dbReference type="RefSeq" id="WP_159115628.1">
    <property type="nucleotide sequence ID" value="NZ_CAKJVE010000004.1"/>
</dbReference>
<reference evidence="3 4" key="1">
    <citation type="submission" date="2018-06" db="EMBL/GenBank/DDBJ databases">
        <authorList>
            <consortium name="IHU Genomes"/>
        </authorList>
    </citation>
    <scope>NUCLEOTIDE SEQUENCE [LARGE SCALE GENOMIC DNA]</scope>
    <source>
        <strain evidence="3 4">NEC25</strain>
    </source>
</reference>
<gene>
    <name evidence="2" type="ORF">CNEO_45037</name>
    <name evidence="3" type="ORF">CNEONATNEC25_00719</name>
</gene>
<feature type="transmembrane region" description="Helical" evidence="1">
    <location>
        <begin position="99"/>
        <end position="118"/>
    </location>
</feature>
<evidence type="ECO:0000313" key="4">
    <source>
        <dbReference type="Proteomes" id="UP000431451"/>
    </source>
</evidence>
<name>A0A650M598_9CLOT</name>
<dbReference type="Proteomes" id="UP000431451">
    <property type="component" value="Unassembled WGS sequence"/>
</dbReference>
<dbReference type="EMBL" id="CAKJVE010000004">
    <property type="protein sequence ID" value="CAG9711040.1"/>
    <property type="molecule type" value="Genomic_DNA"/>
</dbReference>
<evidence type="ECO:0000313" key="2">
    <source>
        <dbReference type="EMBL" id="CAG9711040.1"/>
    </source>
</evidence>
<sequence length="121" mass="13617">MVKLLVILIAVLVCFILYKNKTEKVNNEKGKYNSNSLYYLHIISGVVITFITTIHAIGKFKVAPLGMILTGGIALLLLYIQIINGLFLRKNYNSGLKRVHKIIPIIIVFCIVCHVFVAKMI</sequence>
<protein>
    <recommendedName>
        <fullName evidence="5">DUF4181 domain-containing protein</fullName>
    </recommendedName>
</protein>
<dbReference type="Proteomes" id="UP000789738">
    <property type="component" value="Unassembled WGS sequence"/>
</dbReference>
<keyword evidence="1" id="KW-0812">Transmembrane</keyword>
<feature type="transmembrane region" description="Helical" evidence="1">
    <location>
        <begin position="38"/>
        <end position="58"/>
    </location>
</feature>
<organism evidence="3 4">
    <name type="scientific">Clostridium neonatale</name>
    <dbReference type="NCBI Taxonomy" id="137838"/>
    <lineage>
        <taxon>Bacteria</taxon>
        <taxon>Bacillati</taxon>
        <taxon>Bacillota</taxon>
        <taxon>Clostridia</taxon>
        <taxon>Eubacteriales</taxon>
        <taxon>Clostridiaceae</taxon>
        <taxon>Clostridium</taxon>
    </lineage>
</organism>